<reference evidence="3 4" key="1">
    <citation type="submission" date="2022-04" db="EMBL/GenBank/DDBJ databases">
        <authorList>
            <person name="Huq M.A."/>
        </authorList>
    </citation>
    <scope>NUCLEOTIDE SEQUENCE [LARGE SCALE GENOMIC DNA]</scope>
    <source>
        <strain evidence="3 4">MAH-33</strain>
    </source>
</reference>
<feature type="domain" description="Tip attachment protein J" evidence="1">
    <location>
        <begin position="233"/>
        <end position="391"/>
    </location>
</feature>
<organism evidence="3 4">
    <name type="scientific">Sphingobium agri</name>
    <dbReference type="NCBI Taxonomy" id="2933566"/>
    <lineage>
        <taxon>Bacteria</taxon>
        <taxon>Pseudomonadati</taxon>
        <taxon>Pseudomonadota</taxon>
        <taxon>Alphaproteobacteria</taxon>
        <taxon>Sphingomonadales</taxon>
        <taxon>Sphingomonadaceae</taxon>
        <taxon>Sphingobium</taxon>
    </lineage>
</organism>
<dbReference type="InterPro" id="IPR056490">
    <property type="entry name" value="Rcc01698_C"/>
</dbReference>
<evidence type="ECO:0000313" key="3">
    <source>
        <dbReference type="EMBL" id="MCK0532105.1"/>
    </source>
</evidence>
<evidence type="ECO:0000313" key="4">
    <source>
        <dbReference type="Proteomes" id="UP001203512"/>
    </source>
</evidence>
<keyword evidence="4" id="KW-1185">Reference proteome</keyword>
<gene>
    <name evidence="3" type="ORF">MU848_10990</name>
</gene>
<proteinExistence type="predicted"/>
<accession>A0ABT0DYA3</accession>
<dbReference type="InterPro" id="IPR032876">
    <property type="entry name" value="J_dom"/>
</dbReference>
<dbReference type="RefSeq" id="WP_247231895.1">
    <property type="nucleotide sequence ID" value="NZ_JALKHS010000007.1"/>
</dbReference>
<evidence type="ECO:0000259" key="2">
    <source>
        <dbReference type="Pfam" id="PF23666"/>
    </source>
</evidence>
<dbReference type="Proteomes" id="UP001203512">
    <property type="component" value="Unassembled WGS sequence"/>
</dbReference>
<name>A0ABT0DYA3_9SPHN</name>
<dbReference type="EMBL" id="JALKHS010000007">
    <property type="protein sequence ID" value="MCK0532105.1"/>
    <property type="molecule type" value="Genomic_DNA"/>
</dbReference>
<feature type="domain" description="Rcc01698-like C-terminal" evidence="2">
    <location>
        <begin position="484"/>
        <end position="578"/>
    </location>
</feature>
<dbReference type="Pfam" id="PF13550">
    <property type="entry name" value="Phage-tail_3"/>
    <property type="match status" value="1"/>
</dbReference>
<protein>
    <submittedName>
        <fullName evidence="3">Phage tail protein</fullName>
    </submittedName>
</protein>
<sequence length="731" mass="76572">MATLVLTALGTAIGGPLGGAIGGLIGSSFDQAVLFKPKGREGRRLTELQLQTSSYGAQIPKLFGTMRVAGSVIWATDLKEKRNRSGGGKGRPSVTSYSYSASFAVALSARRVRAVRRIWADGNLLRGAAGDFKSGLNAFRLHLGGEDQAADPLIAAAEGIAKAPAHRGIAYAVFEDLQLADFGNRIPSLTFEVEADAGMVAIDTVAMDLSGGLLAAAGDESVQGFAAGGTDVVEAITPLVEAWDLAFAAGEDGLRLIGTARDEPEAEVGEAKLCKRVNGRAIDAVEQTGGSVETVPVALALRHYDAARDYQAGVQRVTRPGTGRIERGIDLPVTMPADAARRLAARRLGHDWTGRSAMTLRCGWEALRHDPGDIVTVENVPGRWRIEEREWEAMAVRLALRRVPGAGGVLPAGASSGSIVRQVDDPPGPTSLMLVDLPPLRDAAATAPLIAAAASGGEGWRGAALFAMSGAGEADPVGRTAPRAVMGQADEVLGQGSCTLIDAVNSLHVTLLADDMELGDADEAALAQGRNLCMVGRELLQFSRAVQTGAASFRLEGLRRGLFGTEWAMAEHGPDEPFLLIGEERLAEPFAGTGNSEIGMTLRLAALGIGDAEPVEAELAVSGEAVTPVAPVHLRALSDGAGGWDIRWVRRSRSGWRWVSGADVPMGEEGERYELRVLAAGALIRRIETGSAQWTYEAAAFDADGGGALTIEVRQIGSFALGRPARIMLPG</sequence>
<dbReference type="Pfam" id="PF23666">
    <property type="entry name" value="Rcc01698_C"/>
    <property type="match status" value="1"/>
</dbReference>
<comment type="caution">
    <text evidence="3">The sequence shown here is derived from an EMBL/GenBank/DDBJ whole genome shotgun (WGS) entry which is preliminary data.</text>
</comment>
<evidence type="ECO:0000259" key="1">
    <source>
        <dbReference type="Pfam" id="PF13550"/>
    </source>
</evidence>